<dbReference type="HOGENOM" id="CLU_1364872_0_0_4"/>
<evidence type="ECO:0000259" key="1">
    <source>
        <dbReference type="Pfam" id="PF13946"/>
    </source>
</evidence>
<evidence type="ECO:0000313" key="3">
    <source>
        <dbReference type="Proteomes" id="UP000009874"/>
    </source>
</evidence>
<dbReference type="STRING" id="47229.LO55_2205"/>
<reference evidence="2 3" key="1">
    <citation type="submission" date="2012-09" db="EMBL/GenBank/DDBJ databases">
        <title>The Genome Sequence of Massilia timonae CCUG 45783.</title>
        <authorList>
            <consortium name="The Broad Institute Genome Sequencing Platform"/>
            <person name="Earl A."/>
            <person name="Ward D."/>
            <person name="Feldgarden M."/>
            <person name="Gevers D."/>
            <person name="Huys G."/>
            <person name="Walker B."/>
            <person name="Young S.K."/>
            <person name="Zeng Q."/>
            <person name="Gargeya S."/>
            <person name="Fitzgerald M."/>
            <person name="Haas B."/>
            <person name="Abouelleil A."/>
            <person name="Alvarado L."/>
            <person name="Arachchi H.M."/>
            <person name="Berlin A.M."/>
            <person name="Chapman S.B."/>
            <person name="Goldberg J."/>
            <person name="Griggs A."/>
            <person name="Gujja S."/>
            <person name="Hansen M."/>
            <person name="Howarth C."/>
            <person name="Imamovic A."/>
            <person name="Larimer J."/>
            <person name="McCowen C."/>
            <person name="Montmayeur A."/>
            <person name="Murphy C."/>
            <person name="Neiman D."/>
            <person name="Pearson M."/>
            <person name="Priest M."/>
            <person name="Roberts A."/>
            <person name="Saif S."/>
            <person name="Shea T."/>
            <person name="Sisk P."/>
            <person name="Sykes S."/>
            <person name="Wortman J."/>
            <person name="Nusbaum C."/>
            <person name="Birren B."/>
        </authorList>
    </citation>
    <scope>NUCLEOTIDE SEQUENCE [LARGE SCALE GENOMIC DNA]</scope>
    <source>
        <strain evidence="2 3">CCUG 45783</strain>
    </source>
</reference>
<dbReference type="Gene3D" id="1.10.3130.20">
    <property type="entry name" value="Phycobilisome linker domain"/>
    <property type="match status" value="1"/>
</dbReference>
<evidence type="ECO:0000313" key="2">
    <source>
        <dbReference type="EMBL" id="EKU83221.1"/>
    </source>
</evidence>
<organism evidence="2 3">
    <name type="scientific">Massilia timonae CCUG 45783</name>
    <dbReference type="NCBI Taxonomy" id="883126"/>
    <lineage>
        <taxon>Bacteria</taxon>
        <taxon>Pseudomonadati</taxon>
        <taxon>Pseudomonadota</taxon>
        <taxon>Betaproteobacteria</taxon>
        <taxon>Burkholderiales</taxon>
        <taxon>Oxalobacteraceae</taxon>
        <taxon>Telluria group</taxon>
        <taxon>Massilia</taxon>
    </lineage>
</organism>
<dbReference type="AlphaFoldDB" id="K9DIX4"/>
<dbReference type="InterPro" id="IPR038255">
    <property type="entry name" value="PBS_linker_sf"/>
</dbReference>
<accession>K9DIX4</accession>
<gene>
    <name evidence="2" type="ORF">HMPREF9710_01619</name>
</gene>
<dbReference type="EMBL" id="AGZI01000017">
    <property type="protein sequence ID" value="EKU83221.1"/>
    <property type="molecule type" value="Genomic_DNA"/>
</dbReference>
<feature type="domain" description="DUF4214" evidence="1">
    <location>
        <begin position="44"/>
        <end position="106"/>
    </location>
</feature>
<dbReference type="PATRIC" id="fig|883126.3.peg.1644"/>
<name>K9DIX4_9BURK</name>
<protein>
    <recommendedName>
        <fullName evidence="1">DUF4214 domain-containing protein</fullName>
    </recommendedName>
</protein>
<sequence>MAVEAIEVQKLYVAYFGRPADPNGMEYWTDALDTGAISLADVSDSFAASQEYRDTYAGLGNRAIVSEVYDNLFGRAADEAGLNYWADLMDRGIVSIDDVVRDVSEAAVGADDTAFNGKVAAASMFTLRLDEADEVAAYQGDAAKEISMEFLATVKDIESAADALDPDVVDAWIDRIVAAHTAEAVQLVGQAPVAEAPPLG</sequence>
<dbReference type="InterPro" id="IPR025282">
    <property type="entry name" value="DUF4214"/>
</dbReference>
<comment type="caution">
    <text evidence="2">The sequence shown here is derived from an EMBL/GenBank/DDBJ whole genome shotgun (WGS) entry which is preliminary data.</text>
</comment>
<dbReference type="eggNOG" id="COG0823">
    <property type="taxonomic scope" value="Bacteria"/>
</dbReference>
<dbReference type="Proteomes" id="UP000009874">
    <property type="component" value="Unassembled WGS sequence"/>
</dbReference>
<dbReference type="Pfam" id="PF13946">
    <property type="entry name" value="DUF4214"/>
    <property type="match status" value="1"/>
</dbReference>
<dbReference type="RefSeq" id="WP_005665495.1">
    <property type="nucleotide sequence ID" value="NZ_JH992922.1"/>
</dbReference>
<dbReference type="OrthoDB" id="8749115at2"/>
<proteinExistence type="predicted"/>
<keyword evidence="3" id="KW-1185">Reference proteome</keyword>